<dbReference type="SMART" id="SM00408">
    <property type="entry name" value="IGc2"/>
    <property type="match status" value="3"/>
</dbReference>
<dbReference type="AlphaFoldDB" id="A0AAN7P1W7"/>
<name>A0AAN7P1W7_9COLE</name>
<dbReference type="GO" id="GO:0005789">
    <property type="term" value="C:endoplasmic reticulum membrane"/>
    <property type="evidence" value="ECO:0007669"/>
    <property type="project" value="UniProtKB-SubCell"/>
</dbReference>
<gene>
    <name evidence="12" type="ORF">RN001_014405</name>
</gene>
<sequence>MATIKVGRLLTDEVGWELSIRGNDLEKLTADQRRAELRLLLRRGSQTFPPVLCGYQTHIDTCNSKITKLKVNKFLTAPTSNIAEILSQRIEHVIRRLQYCVEHKSLLSKEVSSAIKTLLDTADDILNLVLEASESQQIFINDVTHVHDVINIEAKFSLKLVKTDEAPHAVVSQGFQTESSPISAGKVEAVVLDQDDAECENNSKVNNNLASQRRSTSNHIFNPAAGPSFAPFAPYYLRPESVEKWRLKFTGDTSIMGVNSLLERVFEAMNSRTSTTRHRHVPLTEEQLSFYAENDDEEFLKKMCSDSEDDDQVEEEDGEIDEISAEEYEELKPAMNKLWMMLCTVICTSIWLKDGQIVQTILKDNINNKRVSGHRFLVDSVGNLLIDNVRLEDDGRWQCEAEDALGFVVTGKQIQLTVLDPPRKPYLLIDNRILDPGNLFIPVKENTDLTVSCVVDSGNPKPTLSWELALGSLVLLDAPEVPYHALNFTETAREQRVGARNDARLERVMRTHHNATLTCLVNHIALKQPLNVSLLLDVQYTPSFAISREPGFGIPIREGIPVSLKCDVDSNPKASPIWLKDDSDPPVQQTPDGFLNFTEIRREHSGWYKCTARHLLGRFSSIGYFLNVRYDVDVTQEPDFDVRELSSTGRHVEIDLGGAVQLACPSGDTGCWSRLDPSNGRLEPLGSSQVLKLDQVLYQEAGEYRCVPPNKESMRRLDSLRNSLPINLTVTGRPMVFPTNKSITAVYGQPLTLTIEFCANPTYNNVFWIAKDRVVRPGKSENGILAYEITNSSANCHQAVLFLTKVTNSDVGEYLFLVRSPNGLSEGVFTLYKYRTQKGVDNVKEILLRGTAVAVVTSVLVWLSIFMYLAFYYAYVPTISHERPVFLQFRACENEKGICSFPSAHIQLTKRQQLLMDGQPYKIHLELEMPESPNNQELGMFMVCADFRGQDGALLASSCRSTMLHYKSALLDVVRKILFGPLFLIGSFEEKQRIYVELFAEYEEPETTPVTDVYLEIQTKYIQLYSAKFFINANFSGLRYFMFHWPLLSATIGITSNLFFIAIVCMISWYQLINSEEYRKYVASSEDNTQVGFFKGAMDEDSNSSQYDEDASFLNDPDVVNDKEYLEERKILEDIKPVTVEQ</sequence>
<dbReference type="SUPFAM" id="SSF48726">
    <property type="entry name" value="Immunoglobulin"/>
    <property type="match status" value="4"/>
</dbReference>
<evidence type="ECO:0000256" key="4">
    <source>
        <dbReference type="ARBA" id="ARBA00022692"/>
    </source>
</evidence>
<comment type="subcellular location">
    <subcellularLocation>
        <location evidence="2">Endoplasmic reticulum membrane</location>
        <topology evidence="2">Multi-pass membrane protein</topology>
    </subcellularLocation>
    <subcellularLocation>
        <location evidence="1">Membrane</location>
        <topology evidence="1">Single-pass membrane protein</topology>
    </subcellularLocation>
</comment>
<keyword evidence="5" id="KW-0256">Endoplasmic reticulum</keyword>
<proteinExistence type="predicted"/>
<evidence type="ECO:0000256" key="9">
    <source>
        <dbReference type="ARBA" id="ARBA00023157"/>
    </source>
</evidence>
<evidence type="ECO:0000313" key="13">
    <source>
        <dbReference type="Proteomes" id="UP001353858"/>
    </source>
</evidence>
<accession>A0AAN7P1W7</accession>
<evidence type="ECO:0000256" key="3">
    <source>
        <dbReference type="ARBA" id="ARBA00022064"/>
    </source>
</evidence>
<dbReference type="CDD" id="cd23995">
    <property type="entry name" value="Seipin_BSCL2_like"/>
    <property type="match status" value="1"/>
</dbReference>
<dbReference type="Proteomes" id="UP001353858">
    <property type="component" value="Unassembled WGS sequence"/>
</dbReference>
<evidence type="ECO:0000256" key="5">
    <source>
        <dbReference type="ARBA" id="ARBA00022824"/>
    </source>
</evidence>
<feature type="transmembrane region" description="Helical" evidence="10">
    <location>
        <begin position="1047"/>
        <end position="1070"/>
    </location>
</feature>
<dbReference type="GO" id="GO:0006629">
    <property type="term" value="P:lipid metabolic process"/>
    <property type="evidence" value="ECO:0007669"/>
    <property type="project" value="UniProtKB-KW"/>
</dbReference>
<dbReference type="Pfam" id="PF06775">
    <property type="entry name" value="Seipin"/>
    <property type="match status" value="1"/>
</dbReference>
<keyword evidence="13" id="KW-1185">Reference proteome</keyword>
<evidence type="ECO:0000256" key="8">
    <source>
        <dbReference type="ARBA" id="ARBA00023136"/>
    </source>
</evidence>
<dbReference type="GO" id="GO:0140042">
    <property type="term" value="P:lipid droplet formation"/>
    <property type="evidence" value="ECO:0007669"/>
    <property type="project" value="UniProtKB-ARBA"/>
</dbReference>
<dbReference type="Pfam" id="PF13927">
    <property type="entry name" value="Ig_3"/>
    <property type="match status" value="1"/>
</dbReference>
<evidence type="ECO:0000256" key="1">
    <source>
        <dbReference type="ARBA" id="ARBA00004167"/>
    </source>
</evidence>
<dbReference type="InterPro" id="IPR007110">
    <property type="entry name" value="Ig-like_dom"/>
</dbReference>
<keyword evidence="7" id="KW-0443">Lipid metabolism</keyword>
<evidence type="ECO:0000256" key="2">
    <source>
        <dbReference type="ARBA" id="ARBA00004477"/>
    </source>
</evidence>
<feature type="domain" description="Ig-like" evidence="11">
    <location>
        <begin position="351"/>
        <end position="415"/>
    </location>
</feature>
<evidence type="ECO:0000256" key="6">
    <source>
        <dbReference type="ARBA" id="ARBA00022989"/>
    </source>
</evidence>
<organism evidence="12 13">
    <name type="scientific">Aquatica leii</name>
    <dbReference type="NCBI Taxonomy" id="1421715"/>
    <lineage>
        <taxon>Eukaryota</taxon>
        <taxon>Metazoa</taxon>
        <taxon>Ecdysozoa</taxon>
        <taxon>Arthropoda</taxon>
        <taxon>Hexapoda</taxon>
        <taxon>Insecta</taxon>
        <taxon>Pterygota</taxon>
        <taxon>Neoptera</taxon>
        <taxon>Endopterygota</taxon>
        <taxon>Coleoptera</taxon>
        <taxon>Polyphaga</taxon>
        <taxon>Elateriformia</taxon>
        <taxon>Elateroidea</taxon>
        <taxon>Lampyridae</taxon>
        <taxon>Luciolinae</taxon>
        <taxon>Aquatica</taxon>
    </lineage>
</organism>
<keyword evidence="9" id="KW-1015">Disulfide bond</keyword>
<comment type="caution">
    <text evidence="12">The sequence shown here is derived from an EMBL/GenBank/DDBJ whole genome shotgun (WGS) entry which is preliminary data.</text>
</comment>
<feature type="domain" description="Ig-like" evidence="11">
    <location>
        <begin position="436"/>
        <end position="533"/>
    </location>
</feature>
<feature type="domain" description="Ig-like" evidence="11">
    <location>
        <begin position="542"/>
        <end position="614"/>
    </location>
</feature>
<dbReference type="Pfam" id="PF08205">
    <property type="entry name" value="C2-set_2"/>
    <property type="match status" value="1"/>
</dbReference>
<keyword evidence="8 10" id="KW-0472">Membrane</keyword>
<evidence type="ECO:0000259" key="11">
    <source>
        <dbReference type="PROSITE" id="PS50835"/>
    </source>
</evidence>
<dbReference type="InterPro" id="IPR009617">
    <property type="entry name" value="Seipin"/>
</dbReference>
<dbReference type="PROSITE" id="PS50835">
    <property type="entry name" value="IG_LIKE"/>
    <property type="match status" value="3"/>
</dbReference>
<dbReference type="InterPro" id="IPR003598">
    <property type="entry name" value="Ig_sub2"/>
</dbReference>
<feature type="transmembrane region" description="Helical" evidence="10">
    <location>
        <begin position="852"/>
        <end position="875"/>
    </location>
</feature>
<dbReference type="Gene3D" id="2.60.40.10">
    <property type="entry name" value="Immunoglobulins"/>
    <property type="match status" value="4"/>
</dbReference>
<reference evidence="13" key="1">
    <citation type="submission" date="2023-01" db="EMBL/GenBank/DDBJ databases">
        <title>Key to firefly adult light organ development and bioluminescence: homeobox transcription factors regulate luciferase expression and transportation to peroxisome.</title>
        <authorList>
            <person name="Fu X."/>
        </authorList>
    </citation>
    <scope>NUCLEOTIDE SEQUENCE [LARGE SCALE GENOMIC DNA]</scope>
</reference>
<dbReference type="InterPro" id="IPR013783">
    <property type="entry name" value="Ig-like_fold"/>
</dbReference>
<evidence type="ECO:0000256" key="10">
    <source>
        <dbReference type="SAM" id="Phobius"/>
    </source>
</evidence>
<dbReference type="EMBL" id="JARPUR010000007">
    <property type="protein sequence ID" value="KAK4872376.1"/>
    <property type="molecule type" value="Genomic_DNA"/>
</dbReference>
<evidence type="ECO:0000313" key="12">
    <source>
        <dbReference type="EMBL" id="KAK4872376.1"/>
    </source>
</evidence>
<dbReference type="CDD" id="cd00096">
    <property type="entry name" value="Ig"/>
    <property type="match status" value="1"/>
</dbReference>
<dbReference type="InterPro" id="IPR036179">
    <property type="entry name" value="Ig-like_dom_sf"/>
</dbReference>
<dbReference type="PANTHER" id="PTHR21212:SF0">
    <property type="entry name" value="SEIPIN"/>
    <property type="match status" value="1"/>
</dbReference>
<evidence type="ECO:0000256" key="7">
    <source>
        <dbReference type="ARBA" id="ARBA00023098"/>
    </source>
</evidence>
<dbReference type="PANTHER" id="PTHR21212">
    <property type="entry name" value="BERNARDINELLI-SEIP CONGENITAL LIPODYSTROPHY 2 HOMOLOG BSCL2 PROTEIN"/>
    <property type="match status" value="1"/>
</dbReference>
<keyword evidence="4 10" id="KW-0812">Transmembrane</keyword>
<dbReference type="InterPro" id="IPR013162">
    <property type="entry name" value="CD80_C2-set"/>
</dbReference>
<dbReference type="InterPro" id="IPR003599">
    <property type="entry name" value="Ig_sub"/>
</dbReference>
<keyword evidence="6 10" id="KW-1133">Transmembrane helix</keyword>
<dbReference type="SMART" id="SM00409">
    <property type="entry name" value="IG"/>
    <property type="match status" value="4"/>
</dbReference>
<protein>
    <recommendedName>
        <fullName evidence="3">Seipin</fullName>
    </recommendedName>
</protein>